<feature type="binding site" evidence="7">
    <location>
        <position position="66"/>
    </location>
    <ligand>
        <name>substrate</name>
    </ligand>
</feature>
<comment type="caution">
    <text evidence="9">The sequence shown here is derived from an EMBL/GenBank/DDBJ whole genome shotgun (WGS) entry which is preliminary data.</text>
</comment>
<name>A0A2S3ULC1_9HYPH</name>
<dbReference type="GO" id="GO:0004619">
    <property type="term" value="F:phosphoglycerate mutase activity"/>
    <property type="evidence" value="ECO:0007669"/>
    <property type="project" value="UniProtKB-EC"/>
</dbReference>
<evidence type="ECO:0000256" key="8">
    <source>
        <dbReference type="PIRSR" id="PIRSR613078-3"/>
    </source>
</evidence>
<evidence type="ECO:0000313" key="9">
    <source>
        <dbReference type="EMBL" id="POF28353.1"/>
    </source>
</evidence>
<dbReference type="EMBL" id="PPCN01000014">
    <property type="protein sequence ID" value="POF28353.1"/>
    <property type="molecule type" value="Genomic_DNA"/>
</dbReference>
<dbReference type="OrthoDB" id="9781415at2"/>
<evidence type="ECO:0000256" key="2">
    <source>
        <dbReference type="ARBA" id="ARBA00012028"/>
    </source>
</evidence>
<dbReference type="GO" id="GO:0006094">
    <property type="term" value="P:gluconeogenesis"/>
    <property type="evidence" value="ECO:0007669"/>
    <property type="project" value="UniProtKB-KW"/>
</dbReference>
<dbReference type="RefSeq" id="WP_103224969.1">
    <property type="nucleotide sequence ID" value="NZ_PPCN01000014.1"/>
</dbReference>
<dbReference type="Proteomes" id="UP000236959">
    <property type="component" value="Unassembled WGS sequence"/>
</dbReference>
<feature type="site" description="Transition state stabilizer" evidence="8">
    <location>
        <position position="176"/>
    </location>
</feature>
<keyword evidence="10" id="KW-1185">Reference proteome</keyword>
<feature type="active site" description="Proton donor/acceptor" evidence="6">
    <location>
        <position position="96"/>
    </location>
</feature>
<dbReference type="InterPro" id="IPR005952">
    <property type="entry name" value="Phosphogly_mut1"/>
</dbReference>
<gene>
    <name evidence="9" type="ORF">CLV41_11424</name>
</gene>
<dbReference type="SUPFAM" id="SSF53254">
    <property type="entry name" value="Phosphoglycerate mutase-like"/>
    <property type="match status" value="1"/>
</dbReference>
<evidence type="ECO:0000313" key="10">
    <source>
        <dbReference type="Proteomes" id="UP000236959"/>
    </source>
</evidence>
<evidence type="ECO:0000256" key="6">
    <source>
        <dbReference type="PIRSR" id="PIRSR613078-1"/>
    </source>
</evidence>
<dbReference type="SMART" id="SM00855">
    <property type="entry name" value="PGAM"/>
    <property type="match status" value="1"/>
</dbReference>
<evidence type="ECO:0000256" key="3">
    <source>
        <dbReference type="ARBA" id="ARBA00022432"/>
    </source>
</evidence>
<dbReference type="Pfam" id="PF00300">
    <property type="entry name" value="His_Phos_1"/>
    <property type="match status" value="1"/>
</dbReference>
<keyword evidence="3" id="KW-0312">Gluconeogenesis</keyword>
<keyword evidence="4" id="KW-0324">Glycolysis</keyword>
<evidence type="ECO:0000256" key="4">
    <source>
        <dbReference type="ARBA" id="ARBA00023152"/>
    </source>
</evidence>
<dbReference type="EC" id="5.4.2.11" evidence="2"/>
<dbReference type="Gene3D" id="3.40.50.1240">
    <property type="entry name" value="Phosphoglycerate mutase-like"/>
    <property type="match status" value="1"/>
</dbReference>
<dbReference type="InterPro" id="IPR029033">
    <property type="entry name" value="His_PPase_superfam"/>
</dbReference>
<keyword evidence="5" id="KW-0413">Isomerase</keyword>
<dbReference type="CDD" id="cd07067">
    <property type="entry name" value="HP_PGM_like"/>
    <property type="match status" value="1"/>
</dbReference>
<sequence length="234" mass="25911">MTTRYAILLRHGDYRQKPETPSALQPYGLTESGKQQALDAGRELARMAEDQGWRLSPEVFSSRQQRAWQTATLMCQSLSEASGLTLSVSEDEALAERGVGALANLTLAEIEQVLADDPRHAPPPGDWKSDSHYKLPVQGAESLMEAGERVAAFLREKLGEPDERHPGANARIFVGHGAALRHAAHHLGVLEFEEIRRLSMYHAKPVVLKFGADGTWSHHCGAWKQRRSLETAMD</sequence>
<evidence type="ECO:0000256" key="1">
    <source>
        <dbReference type="ARBA" id="ARBA00006717"/>
    </source>
</evidence>
<dbReference type="AlphaFoldDB" id="A0A2S3ULC1"/>
<dbReference type="PANTHER" id="PTHR11931">
    <property type="entry name" value="PHOSPHOGLYCERATE MUTASE"/>
    <property type="match status" value="1"/>
</dbReference>
<accession>A0A2S3ULC1</accession>
<proteinExistence type="inferred from homology"/>
<evidence type="ECO:0000256" key="7">
    <source>
        <dbReference type="PIRSR" id="PIRSR613078-2"/>
    </source>
</evidence>
<feature type="active site" description="Tele-phosphohistidine intermediate" evidence="6">
    <location>
        <position position="11"/>
    </location>
</feature>
<dbReference type="GO" id="GO:0006096">
    <property type="term" value="P:glycolytic process"/>
    <property type="evidence" value="ECO:0007669"/>
    <property type="project" value="UniProtKB-KW"/>
</dbReference>
<comment type="similarity">
    <text evidence="1">Belongs to the phosphoglycerate mutase family. BPG-dependent PGAM subfamily.</text>
</comment>
<organism evidence="9 10">
    <name type="scientific">Roseibium marinum</name>
    <dbReference type="NCBI Taxonomy" id="281252"/>
    <lineage>
        <taxon>Bacteria</taxon>
        <taxon>Pseudomonadati</taxon>
        <taxon>Pseudomonadota</taxon>
        <taxon>Alphaproteobacteria</taxon>
        <taxon>Hyphomicrobiales</taxon>
        <taxon>Stappiaceae</taxon>
        <taxon>Roseibium</taxon>
    </lineage>
</organism>
<dbReference type="InterPro" id="IPR013078">
    <property type="entry name" value="His_Pase_superF_clade-1"/>
</dbReference>
<protein>
    <recommendedName>
        <fullName evidence="2">phosphoglycerate mutase (2,3-diphosphoglycerate-dependent)</fullName>
        <ecNumber evidence="2">5.4.2.11</ecNumber>
    </recommendedName>
</protein>
<reference evidence="9 10" key="1">
    <citation type="submission" date="2018-01" db="EMBL/GenBank/DDBJ databases">
        <title>Genomic Encyclopedia of Archaeal and Bacterial Type Strains, Phase II (KMG-II): from individual species to whole genera.</title>
        <authorList>
            <person name="Goeker M."/>
        </authorList>
    </citation>
    <scope>NUCLEOTIDE SEQUENCE [LARGE SCALE GENOMIC DNA]</scope>
    <source>
        <strain evidence="9 10">DSM 17023</strain>
    </source>
</reference>
<evidence type="ECO:0000256" key="5">
    <source>
        <dbReference type="ARBA" id="ARBA00023235"/>
    </source>
</evidence>